<evidence type="ECO:0000313" key="2">
    <source>
        <dbReference type="Proteomes" id="UP000277094"/>
    </source>
</evidence>
<accession>A0A3N0DRQ2</accession>
<organism evidence="1 2">
    <name type="scientific">Nocardioides marmorisolisilvae</name>
    <dbReference type="NCBI Taxonomy" id="1542737"/>
    <lineage>
        <taxon>Bacteria</taxon>
        <taxon>Bacillati</taxon>
        <taxon>Actinomycetota</taxon>
        <taxon>Actinomycetes</taxon>
        <taxon>Propionibacteriales</taxon>
        <taxon>Nocardioidaceae</taxon>
        <taxon>Nocardioides</taxon>
    </lineage>
</organism>
<dbReference type="SUPFAM" id="SSF52540">
    <property type="entry name" value="P-loop containing nucleoside triphosphate hydrolases"/>
    <property type="match status" value="1"/>
</dbReference>
<dbReference type="OrthoDB" id="9777890at2"/>
<dbReference type="EMBL" id="RJSG01000002">
    <property type="protein sequence ID" value="RNL78302.1"/>
    <property type="molecule type" value="Genomic_DNA"/>
</dbReference>
<dbReference type="Gene3D" id="3.40.50.300">
    <property type="entry name" value="P-loop containing nucleotide triphosphate hydrolases"/>
    <property type="match status" value="1"/>
</dbReference>
<dbReference type="AlphaFoldDB" id="A0A3N0DRQ2"/>
<dbReference type="GO" id="GO:0016740">
    <property type="term" value="F:transferase activity"/>
    <property type="evidence" value="ECO:0007669"/>
    <property type="project" value="UniProtKB-KW"/>
</dbReference>
<reference evidence="1 2" key="1">
    <citation type="submission" date="2018-11" db="EMBL/GenBank/DDBJ databases">
        <authorList>
            <person name="Li F."/>
        </authorList>
    </citation>
    <scope>NUCLEOTIDE SEQUENCE [LARGE SCALE GENOMIC DNA]</scope>
    <source>
        <strain evidence="1 2">KIS18-7</strain>
    </source>
</reference>
<keyword evidence="1" id="KW-0808">Transferase</keyword>
<dbReference type="Pfam" id="PF13469">
    <property type="entry name" value="Sulfotransfer_3"/>
    <property type="match status" value="1"/>
</dbReference>
<dbReference type="PANTHER" id="PTHR36451">
    <property type="entry name" value="PAPS-DEPENDENT SULFOTRANSFERASE STF3"/>
    <property type="match status" value="1"/>
</dbReference>
<evidence type="ECO:0000313" key="1">
    <source>
        <dbReference type="EMBL" id="RNL78302.1"/>
    </source>
</evidence>
<dbReference type="InterPro" id="IPR052736">
    <property type="entry name" value="Stf3_sulfotransferase"/>
</dbReference>
<protein>
    <submittedName>
        <fullName evidence="1">Sulfotransferase</fullName>
    </submittedName>
</protein>
<gene>
    <name evidence="1" type="ORF">EFL95_04120</name>
</gene>
<proteinExistence type="predicted"/>
<dbReference type="RefSeq" id="WP_123232801.1">
    <property type="nucleotide sequence ID" value="NZ_RJSG01000002.1"/>
</dbReference>
<keyword evidence="2" id="KW-1185">Reference proteome</keyword>
<comment type="caution">
    <text evidence="1">The sequence shown here is derived from an EMBL/GenBank/DDBJ whole genome shotgun (WGS) entry which is preliminary data.</text>
</comment>
<name>A0A3N0DRQ2_9ACTN</name>
<sequence>MTETTAQRRDRLVAAAIEAAGSDDFASTSWQEGLDLFLEDLAGPAELNEIGVGVAEDGVVGDLATRLRIEAWRKEHPAVADQKVERPIIIVGQPRTGTTILLDLMAQDPANRAPLSWEVERPVPPPQSATYDTDPRIEEAQAQFDLVDSFIPGFAAFHELGAKLAQEDVRIFTSDFKSMQHSLQFEVPNYNRWLLHEADMAPAYAWHRRFLQHLQSEHHGERWLLKSPAHLWSLPALLAEYPDAIVIQNHRDPLKVIASISALGASLREMTSDSFEVTRLAAQYGDDIMVGLDRALQARKDGIFKTGQVVDVRYQDIRHDLVGAIARIYDEIGIELSAEAEGRMRAFLAEHPGDQGGSLKRYSFAETGLDEGEFRERAREYQEFFGVESERLD</sequence>
<dbReference type="PANTHER" id="PTHR36451:SF1">
    <property type="entry name" value="OMEGA-HYDROXY-BETA-DIHYDROMENAQUINONE-9 SULFOTRANSFERASE STF3"/>
    <property type="match status" value="1"/>
</dbReference>
<dbReference type="InterPro" id="IPR027417">
    <property type="entry name" value="P-loop_NTPase"/>
</dbReference>
<dbReference type="Proteomes" id="UP000277094">
    <property type="component" value="Unassembled WGS sequence"/>
</dbReference>